<keyword evidence="2" id="KW-1185">Reference proteome</keyword>
<dbReference type="Proteomes" id="UP000714380">
    <property type="component" value="Unassembled WGS sequence"/>
</dbReference>
<evidence type="ECO:0000313" key="1">
    <source>
        <dbReference type="EMBL" id="MCA6065462.1"/>
    </source>
</evidence>
<dbReference type="EMBL" id="JAEDAH010000105">
    <property type="protein sequence ID" value="MCA6065462.1"/>
    <property type="molecule type" value="Genomic_DNA"/>
</dbReference>
<dbReference type="RefSeq" id="WP_225677421.1">
    <property type="nucleotide sequence ID" value="NZ_JAEDAH010000105.1"/>
</dbReference>
<sequence length="76" mass="8650">MDSEATILERIADLAAIAQPPYEKVLLDAAQEIERLRQRECEAIKVIEAFSGPDRFHGWHDKYDDAVRKARKLIGA</sequence>
<reference evidence="1 2" key="1">
    <citation type="submission" date="2020-12" db="EMBL/GenBank/DDBJ databases">
        <title>Novel Thalassolituus-related marine hydrocarbonoclastic bacteria mediated algae-derived hydrocarbons mineralization in twilight zone of the northern South China Sea.</title>
        <authorList>
            <person name="Dong C."/>
        </authorList>
    </citation>
    <scope>NUCLEOTIDE SEQUENCE [LARGE SCALE GENOMIC DNA]</scope>
    <source>
        <strain evidence="1 2">IMCC1826</strain>
    </source>
</reference>
<proteinExistence type="predicted"/>
<comment type="caution">
    <text evidence="1">The sequence shown here is derived from an EMBL/GenBank/DDBJ whole genome shotgun (WGS) entry which is preliminary data.</text>
</comment>
<name>A0ABS7ZWC1_9GAMM</name>
<accession>A0ABS7ZWC1</accession>
<protein>
    <submittedName>
        <fullName evidence="1">Uncharacterized protein</fullName>
    </submittedName>
</protein>
<organism evidence="1 2">
    <name type="scientific">Thalassolituus marinus</name>
    <dbReference type="NCBI Taxonomy" id="671053"/>
    <lineage>
        <taxon>Bacteria</taxon>
        <taxon>Pseudomonadati</taxon>
        <taxon>Pseudomonadota</taxon>
        <taxon>Gammaproteobacteria</taxon>
        <taxon>Oceanospirillales</taxon>
        <taxon>Oceanospirillaceae</taxon>
        <taxon>Thalassolituus</taxon>
    </lineage>
</organism>
<evidence type="ECO:0000313" key="2">
    <source>
        <dbReference type="Proteomes" id="UP000714380"/>
    </source>
</evidence>
<gene>
    <name evidence="1" type="ORF">I9W95_17835</name>
</gene>